<feature type="transmembrane region" description="Helical" evidence="9">
    <location>
        <begin position="106"/>
        <end position="124"/>
    </location>
</feature>
<feature type="transmembrane region" description="Helical" evidence="9">
    <location>
        <begin position="349"/>
        <end position="367"/>
    </location>
</feature>
<dbReference type="InterPro" id="IPR051088">
    <property type="entry name" value="PTS_Sugar-EIIC/EIIB"/>
</dbReference>
<dbReference type="GO" id="GO:0009401">
    <property type="term" value="P:phosphoenolpyruvate-dependent sugar phosphotransferase system"/>
    <property type="evidence" value="ECO:0007669"/>
    <property type="project" value="InterPro"/>
</dbReference>
<dbReference type="NCBIfam" id="TIGR00410">
    <property type="entry name" value="lacE"/>
    <property type="match status" value="1"/>
</dbReference>
<dbReference type="InterPro" id="IPR004796">
    <property type="entry name" value="PTS_IIC_cello"/>
</dbReference>
<dbReference type="AlphaFoldDB" id="A0A134AQQ3"/>
<dbReference type="GO" id="GO:1901264">
    <property type="term" value="P:carbohydrate derivative transport"/>
    <property type="evidence" value="ECO:0007669"/>
    <property type="project" value="TreeGrafter"/>
</dbReference>
<keyword evidence="12" id="KW-1185">Reference proteome</keyword>
<evidence type="ECO:0000313" key="11">
    <source>
        <dbReference type="EMBL" id="KXB70029.1"/>
    </source>
</evidence>
<evidence type="ECO:0000313" key="12">
    <source>
        <dbReference type="Proteomes" id="UP000070483"/>
    </source>
</evidence>
<feature type="domain" description="PTS EIIC type-3" evidence="10">
    <location>
        <begin position="12"/>
        <end position="417"/>
    </location>
</feature>
<feature type="transmembrane region" description="Helical" evidence="9">
    <location>
        <begin position="145"/>
        <end position="163"/>
    </location>
</feature>
<name>A0A134AQQ3_9FUSO</name>
<evidence type="ECO:0000256" key="4">
    <source>
        <dbReference type="ARBA" id="ARBA00022597"/>
    </source>
</evidence>
<dbReference type="PIRSF" id="PIRSF006351">
    <property type="entry name" value="PTS_EIIC-Cellobiose"/>
    <property type="match status" value="1"/>
</dbReference>
<comment type="caution">
    <text evidence="11">The sequence shown here is derived from an EMBL/GenBank/DDBJ whole genome shotgun (WGS) entry which is preliminary data.</text>
</comment>
<sequence>MKKMERTFKEKLSEKLMSFAGIIGKNIYLLSLRDAFMLSFPLTMFGSILLVVTNFPGFSEKTREGLGALMGHSIESSMLLMSIFVSIGIGYYLYLYKNPKRTQDAIYSGAVALVAFFIVTPFSVKLENGELMTGVIPTSLVGAQGLFVAIFVSIISTTIYGFLLNKNLTIKMPKDVPPAISKSFSAIIPGFLTLSVFMIINILFKHTKFESIHTFVYEFLQKPLVGLGTSFFATIIAATLVQFFWFFGVHGHLVVNPIMDTIWNVASLENLNAYNAGQPLPHIVTKQFMEMFSVSIGSMGALSALTAIFIVSRIKQQREVAKLGFIPGIFNISEPTLFGLPVILNPILAIPWILGSPITISIAYFATKIGIMPRTTGVAVPWTMPLGISGTLATNSIMGGVVQIVGFVVMVLLWIPFILYSQKQYEEEKRKNKNEAKEKE</sequence>
<evidence type="ECO:0000256" key="3">
    <source>
        <dbReference type="ARBA" id="ARBA00022475"/>
    </source>
</evidence>
<evidence type="ECO:0000256" key="8">
    <source>
        <dbReference type="PIRNR" id="PIRNR006351"/>
    </source>
</evidence>
<dbReference type="PATRIC" id="fig|157687.3.peg.183"/>
<feature type="transmembrane region" description="Helical" evidence="9">
    <location>
        <begin position="224"/>
        <end position="247"/>
    </location>
</feature>
<keyword evidence="3 8" id="KW-1003">Cell membrane</keyword>
<evidence type="ECO:0000256" key="1">
    <source>
        <dbReference type="ARBA" id="ARBA00004651"/>
    </source>
</evidence>
<dbReference type="InterPro" id="IPR004501">
    <property type="entry name" value="PTS_EIIC_3"/>
</dbReference>
<protein>
    <recommendedName>
        <fullName evidence="8">Permease IIC component</fullName>
    </recommendedName>
</protein>
<gene>
    <name evidence="11" type="ORF">HMPREF3180_00180</name>
</gene>
<dbReference type="PANTHER" id="PTHR33989:SF4">
    <property type="entry name" value="PTS SYSTEM N,N'-DIACETYLCHITOBIOSE-SPECIFIC EIIC COMPONENT"/>
    <property type="match status" value="1"/>
</dbReference>
<dbReference type="EMBL" id="LSDD01000008">
    <property type="protein sequence ID" value="KXB70029.1"/>
    <property type="molecule type" value="Genomic_DNA"/>
</dbReference>
<evidence type="ECO:0000256" key="9">
    <source>
        <dbReference type="SAM" id="Phobius"/>
    </source>
</evidence>
<keyword evidence="6 9" id="KW-1133">Transmembrane helix</keyword>
<keyword evidence="4 8" id="KW-0762">Sugar transport</keyword>
<feature type="transmembrane region" description="Helical" evidence="9">
    <location>
        <begin position="379"/>
        <end position="398"/>
    </location>
</feature>
<dbReference type="Pfam" id="PF02378">
    <property type="entry name" value="PTS_EIIC"/>
    <property type="match status" value="1"/>
</dbReference>
<evidence type="ECO:0000256" key="7">
    <source>
        <dbReference type="ARBA" id="ARBA00023136"/>
    </source>
</evidence>
<feature type="transmembrane region" description="Helical" evidence="9">
    <location>
        <begin position="76"/>
        <end position="94"/>
    </location>
</feature>
<evidence type="ECO:0000256" key="5">
    <source>
        <dbReference type="ARBA" id="ARBA00022692"/>
    </source>
</evidence>
<dbReference type="Proteomes" id="UP000070483">
    <property type="component" value="Unassembled WGS sequence"/>
</dbReference>
<keyword evidence="7 8" id="KW-0472">Membrane</keyword>
<dbReference type="GO" id="GO:0008982">
    <property type="term" value="F:protein-N(PI)-phosphohistidine-sugar phosphotransferase activity"/>
    <property type="evidence" value="ECO:0007669"/>
    <property type="project" value="UniProtKB-UniRule"/>
</dbReference>
<feature type="transmembrane region" description="Helical" evidence="9">
    <location>
        <begin position="183"/>
        <end position="204"/>
    </location>
</feature>
<dbReference type="GO" id="GO:0005886">
    <property type="term" value="C:plasma membrane"/>
    <property type="evidence" value="ECO:0007669"/>
    <property type="project" value="UniProtKB-SubCell"/>
</dbReference>
<evidence type="ECO:0000256" key="6">
    <source>
        <dbReference type="ARBA" id="ARBA00022989"/>
    </source>
</evidence>
<evidence type="ECO:0000256" key="2">
    <source>
        <dbReference type="ARBA" id="ARBA00022448"/>
    </source>
</evidence>
<dbReference type="STRING" id="157687.HMPREF3180_00180"/>
<comment type="function">
    <text evidence="8">The phosphoenolpyruvate-dependent sugar phosphotransferase system (PTS), a major carbohydrate active -transport system, catalyzes the phosphorylation of incoming sugar substrates concomitant with their translocation across the cell membrane.</text>
</comment>
<dbReference type="PANTHER" id="PTHR33989">
    <property type="match status" value="1"/>
</dbReference>
<proteinExistence type="predicted"/>
<feature type="transmembrane region" description="Helical" evidence="9">
    <location>
        <begin position="36"/>
        <end position="55"/>
    </location>
</feature>
<dbReference type="InterPro" id="IPR003352">
    <property type="entry name" value="PTS_EIIC"/>
</dbReference>
<keyword evidence="5 9" id="KW-0812">Transmembrane</keyword>
<organism evidence="11 12">
    <name type="scientific">Leptotrichia wadei</name>
    <dbReference type="NCBI Taxonomy" id="157687"/>
    <lineage>
        <taxon>Bacteria</taxon>
        <taxon>Fusobacteriati</taxon>
        <taxon>Fusobacteriota</taxon>
        <taxon>Fusobacteriia</taxon>
        <taxon>Fusobacteriales</taxon>
        <taxon>Leptotrichiaceae</taxon>
        <taxon>Leptotrichia</taxon>
    </lineage>
</organism>
<feature type="transmembrane region" description="Helical" evidence="9">
    <location>
        <begin position="291"/>
        <end position="311"/>
    </location>
</feature>
<reference evidence="12" key="1">
    <citation type="submission" date="2016-01" db="EMBL/GenBank/DDBJ databases">
        <authorList>
            <person name="Mitreva M."/>
            <person name="Pepin K.H."/>
            <person name="Mihindukulasuriya K.A."/>
            <person name="Fulton R."/>
            <person name="Fronick C."/>
            <person name="O'Laughlin M."/>
            <person name="Miner T."/>
            <person name="Herter B."/>
            <person name="Rosa B.A."/>
            <person name="Cordes M."/>
            <person name="Tomlinson C."/>
            <person name="Wollam A."/>
            <person name="Palsikar V.B."/>
            <person name="Mardis E.R."/>
            <person name="Wilson R.K."/>
        </authorList>
    </citation>
    <scope>NUCLEOTIDE SEQUENCE [LARGE SCALE GENOMIC DNA]</scope>
    <source>
        <strain evidence="12">KA00185</strain>
    </source>
</reference>
<evidence type="ECO:0000259" key="10">
    <source>
        <dbReference type="PROSITE" id="PS51105"/>
    </source>
</evidence>
<feature type="transmembrane region" description="Helical" evidence="9">
    <location>
        <begin position="404"/>
        <end position="421"/>
    </location>
</feature>
<keyword evidence="2 8" id="KW-0813">Transport</keyword>
<comment type="subcellular location">
    <subcellularLocation>
        <location evidence="1">Cell membrane</location>
        <topology evidence="1">Multi-pass membrane protein</topology>
    </subcellularLocation>
</comment>
<dbReference type="PROSITE" id="PS51105">
    <property type="entry name" value="PTS_EIIC_TYPE_3"/>
    <property type="match status" value="1"/>
</dbReference>
<accession>A0A134AQQ3</accession>